<feature type="transmembrane region" description="Helical" evidence="1">
    <location>
        <begin position="228"/>
        <end position="250"/>
    </location>
</feature>
<evidence type="ECO:0000313" key="3">
    <source>
        <dbReference type="Proteomes" id="UP001601303"/>
    </source>
</evidence>
<keyword evidence="1" id="KW-0812">Transmembrane</keyword>
<feature type="transmembrane region" description="Helical" evidence="1">
    <location>
        <begin position="146"/>
        <end position="171"/>
    </location>
</feature>
<comment type="caution">
    <text evidence="2">The sequence shown here is derived from an EMBL/GenBank/DDBJ whole genome shotgun (WGS) entry which is preliminary data.</text>
</comment>
<sequence length="254" mass="26117">MAAARAEWTKLRTVRSTLWVLIFTAVSTVGLGALLTALEVSRWDHLTVTEATGFDPLLLGFAGINLAQLSIGVLGVLVMTSEYVTGTIKLTFGATPQRRLLFAAKVTTFSSVVAVIGLVSCVSAFFVCQALLAPKHAGVSISDPGVLRAVIGGVAHLVLIAVIAVGVGAVLRRTAGAVAVLFAVLLVVPGLVALLPSPWNDDVTRYLPSSAGVAMSAVVHFPNLLSPAGGLLVLSGYAAATLALAAVLLVRRDA</sequence>
<protein>
    <submittedName>
        <fullName evidence="2">ABC transporter permease</fullName>
    </submittedName>
</protein>
<keyword evidence="1" id="KW-1133">Transmembrane helix</keyword>
<reference evidence="2 3" key="1">
    <citation type="submission" date="2024-10" db="EMBL/GenBank/DDBJ databases">
        <title>The Natural Products Discovery Center: Release of the First 8490 Sequenced Strains for Exploring Actinobacteria Biosynthetic Diversity.</title>
        <authorList>
            <person name="Kalkreuter E."/>
            <person name="Kautsar S.A."/>
            <person name="Yang D."/>
            <person name="Bader C.D."/>
            <person name="Teijaro C.N."/>
            <person name="Fluegel L."/>
            <person name="Davis C.M."/>
            <person name="Simpson J.R."/>
            <person name="Lauterbach L."/>
            <person name="Steele A.D."/>
            <person name="Gui C."/>
            <person name="Meng S."/>
            <person name="Li G."/>
            <person name="Viehrig K."/>
            <person name="Ye F."/>
            <person name="Su P."/>
            <person name="Kiefer A.F."/>
            <person name="Nichols A."/>
            <person name="Cepeda A.J."/>
            <person name="Yan W."/>
            <person name="Fan B."/>
            <person name="Jiang Y."/>
            <person name="Adhikari A."/>
            <person name="Zheng C.-J."/>
            <person name="Schuster L."/>
            <person name="Cowan T.M."/>
            <person name="Smanski M.J."/>
            <person name="Chevrette M.G."/>
            <person name="De Carvalho L.P.S."/>
            <person name="Shen B."/>
        </authorList>
    </citation>
    <scope>NUCLEOTIDE SEQUENCE [LARGE SCALE GENOMIC DNA]</scope>
    <source>
        <strain evidence="2 3">NPDC006488</strain>
    </source>
</reference>
<dbReference type="Proteomes" id="UP001601303">
    <property type="component" value="Unassembled WGS sequence"/>
</dbReference>
<organism evidence="2 3">
    <name type="scientific">Streptomyces hokutonensis</name>
    <dbReference type="NCBI Taxonomy" id="1306990"/>
    <lineage>
        <taxon>Bacteria</taxon>
        <taxon>Bacillati</taxon>
        <taxon>Actinomycetota</taxon>
        <taxon>Actinomycetes</taxon>
        <taxon>Kitasatosporales</taxon>
        <taxon>Streptomycetaceae</taxon>
        <taxon>Streptomyces</taxon>
    </lineage>
</organism>
<keyword evidence="1" id="KW-0472">Membrane</keyword>
<feature type="transmembrane region" description="Helical" evidence="1">
    <location>
        <begin position="100"/>
        <end position="126"/>
    </location>
</feature>
<evidence type="ECO:0000313" key="2">
    <source>
        <dbReference type="EMBL" id="MFE9600544.1"/>
    </source>
</evidence>
<accession>A0ABW6M315</accession>
<feature type="transmembrane region" description="Helical" evidence="1">
    <location>
        <begin position="178"/>
        <end position="199"/>
    </location>
</feature>
<feature type="transmembrane region" description="Helical" evidence="1">
    <location>
        <begin position="58"/>
        <end position="79"/>
    </location>
</feature>
<evidence type="ECO:0000256" key="1">
    <source>
        <dbReference type="SAM" id="Phobius"/>
    </source>
</evidence>
<dbReference type="EMBL" id="JBIAHM010000006">
    <property type="protein sequence ID" value="MFE9600544.1"/>
    <property type="molecule type" value="Genomic_DNA"/>
</dbReference>
<keyword evidence="3" id="KW-1185">Reference proteome</keyword>
<proteinExistence type="predicted"/>
<gene>
    <name evidence="2" type="ORF">ACFYNQ_18460</name>
</gene>
<name>A0ABW6M315_9ACTN</name>
<feature type="transmembrane region" description="Helical" evidence="1">
    <location>
        <begin position="18"/>
        <end position="38"/>
    </location>
</feature>
<dbReference type="RefSeq" id="WP_388107172.1">
    <property type="nucleotide sequence ID" value="NZ_JBIAHM010000006.1"/>
</dbReference>